<name>A0A9P7EB65_9AGAM</name>
<gene>
    <name evidence="2" type="ORF">BJ212DRAFT_1299489</name>
</gene>
<sequence length="187" mass="20548">MKGAPQIPPGFFDDALREANLRTQSHEPHNHATPVPRQRALSRFFSFLRHFKPHRETDPDTQSRSYSLSWTRNLVSGILRKRDGSDIQSQEVPYTAGKPRNYHATGKTAARPPNTHITQQTNTATQSTPPSSHQPPSIATASTVSAAAGTPGKMGAPSHPHVTVAGWRARFVGWLCFVPVQNTNSQP</sequence>
<proteinExistence type="predicted"/>
<evidence type="ECO:0000313" key="3">
    <source>
        <dbReference type="Proteomes" id="UP000807769"/>
    </source>
</evidence>
<feature type="region of interest" description="Disordered" evidence="1">
    <location>
        <begin position="85"/>
        <end position="158"/>
    </location>
</feature>
<dbReference type="RefSeq" id="XP_041193293.1">
    <property type="nucleotide sequence ID" value="XM_041332872.1"/>
</dbReference>
<organism evidence="2 3">
    <name type="scientific">Suillus subaureus</name>
    <dbReference type="NCBI Taxonomy" id="48587"/>
    <lineage>
        <taxon>Eukaryota</taxon>
        <taxon>Fungi</taxon>
        <taxon>Dikarya</taxon>
        <taxon>Basidiomycota</taxon>
        <taxon>Agaricomycotina</taxon>
        <taxon>Agaricomycetes</taxon>
        <taxon>Agaricomycetidae</taxon>
        <taxon>Boletales</taxon>
        <taxon>Suillineae</taxon>
        <taxon>Suillaceae</taxon>
        <taxon>Suillus</taxon>
    </lineage>
</organism>
<reference evidence="2" key="1">
    <citation type="journal article" date="2020" name="New Phytol.">
        <title>Comparative genomics reveals dynamic genome evolution in host specialist ectomycorrhizal fungi.</title>
        <authorList>
            <person name="Lofgren L.A."/>
            <person name="Nguyen N.H."/>
            <person name="Vilgalys R."/>
            <person name="Ruytinx J."/>
            <person name="Liao H.L."/>
            <person name="Branco S."/>
            <person name="Kuo A."/>
            <person name="LaButti K."/>
            <person name="Lipzen A."/>
            <person name="Andreopoulos W."/>
            <person name="Pangilinan J."/>
            <person name="Riley R."/>
            <person name="Hundley H."/>
            <person name="Na H."/>
            <person name="Barry K."/>
            <person name="Grigoriev I.V."/>
            <person name="Stajich J.E."/>
            <person name="Kennedy P.G."/>
        </authorList>
    </citation>
    <scope>NUCLEOTIDE SEQUENCE</scope>
    <source>
        <strain evidence="2">MN1</strain>
    </source>
</reference>
<accession>A0A9P7EB65</accession>
<keyword evidence="3" id="KW-1185">Reference proteome</keyword>
<dbReference type="Proteomes" id="UP000807769">
    <property type="component" value="Unassembled WGS sequence"/>
</dbReference>
<protein>
    <submittedName>
        <fullName evidence="2">Uncharacterized protein</fullName>
    </submittedName>
</protein>
<dbReference type="GeneID" id="64626889"/>
<evidence type="ECO:0000313" key="2">
    <source>
        <dbReference type="EMBL" id="KAG1816733.1"/>
    </source>
</evidence>
<evidence type="ECO:0000256" key="1">
    <source>
        <dbReference type="SAM" id="MobiDB-lite"/>
    </source>
</evidence>
<dbReference type="AlphaFoldDB" id="A0A9P7EB65"/>
<dbReference type="OrthoDB" id="2690231at2759"/>
<comment type="caution">
    <text evidence="2">The sequence shown here is derived from an EMBL/GenBank/DDBJ whole genome shotgun (WGS) entry which is preliminary data.</text>
</comment>
<feature type="compositionally biased region" description="Polar residues" evidence="1">
    <location>
        <begin position="115"/>
        <end position="124"/>
    </location>
</feature>
<feature type="compositionally biased region" description="Low complexity" evidence="1">
    <location>
        <begin position="125"/>
        <end position="151"/>
    </location>
</feature>
<dbReference type="EMBL" id="JABBWG010000015">
    <property type="protein sequence ID" value="KAG1816733.1"/>
    <property type="molecule type" value="Genomic_DNA"/>
</dbReference>